<dbReference type="GO" id="GO:0140359">
    <property type="term" value="F:ABC-type transporter activity"/>
    <property type="evidence" value="ECO:0007669"/>
    <property type="project" value="InterPro"/>
</dbReference>
<dbReference type="PRINTS" id="PR00164">
    <property type="entry name" value="ABC2TRNSPORT"/>
</dbReference>
<evidence type="ECO:0000313" key="9">
    <source>
        <dbReference type="Proteomes" id="UP000291289"/>
    </source>
</evidence>
<dbReference type="OrthoDB" id="3243119at2"/>
<keyword evidence="9" id="KW-1185">Reference proteome</keyword>
<evidence type="ECO:0000256" key="5">
    <source>
        <dbReference type="ARBA" id="ARBA00023251"/>
    </source>
</evidence>
<evidence type="ECO:0000313" key="8">
    <source>
        <dbReference type="EMBL" id="TCD53904.1"/>
    </source>
</evidence>
<dbReference type="InterPro" id="IPR013525">
    <property type="entry name" value="ABC2_TM"/>
</dbReference>
<reference evidence="8 9" key="1">
    <citation type="submission" date="2018-12" db="EMBL/GenBank/DDBJ databases">
        <title>Alloscrdovia theropitheci sp. nov: a novel taxon from the feces of the bleeding-herat monkey (Theropithecus geleda).</title>
        <authorList>
            <person name="Modesto M."/>
        </authorList>
    </citation>
    <scope>NUCLEOTIDE SEQUENCE [LARGE SCALE GENOMIC DNA]</scope>
    <source>
        <strain evidence="8 9">GLDI4/2</strain>
    </source>
</reference>
<dbReference type="RefSeq" id="WP_131284843.1">
    <property type="nucleotide sequence ID" value="NZ_RXLP01000025.1"/>
</dbReference>
<feature type="transmembrane region" description="Helical" evidence="6">
    <location>
        <begin position="66"/>
        <end position="87"/>
    </location>
</feature>
<feature type="transmembrane region" description="Helical" evidence="6">
    <location>
        <begin position="27"/>
        <end position="45"/>
    </location>
</feature>
<keyword evidence="6" id="KW-1003">Cell membrane</keyword>
<feature type="transmembrane region" description="Helical" evidence="6">
    <location>
        <begin position="237"/>
        <end position="259"/>
    </location>
</feature>
<dbReference type="PANTHER" id="PTHR43229:SF2">
    <property type="entry name" value="NODULATION PROTEIN J"/>
    <property type="match status" value="1"/>
</dbReference>
<comment type="caution">
    <text evidence="8">The sequence shown here is derived from an EMBL/GenBank/DDBJ whole genome shotgun (WGS) entry which is preliminary data.</text>
</comment>
<evidence type="ECO:0000256" key="1">
    <source>
        <dbReference type="ARBA" id="ARBA00004141"/>
    </source>
</evidence>
<sequence>MSIFHRFYSGAKVTISSLPSLSSLDTAIMQMFVEPLLSTFLYLLLSGMIGMHLSGSGQSDQTLLQATLAAVLGSCSLATSLVVSEALAWDKFEGTTRFVLLASRSAWPVWCGRVCALIGVNLVSNFVTLFVTLVLVDAKSLVIINWGELIVLLIVTIIASTGFGLTIAALGMLLSDIYTVPNFLSALLPIIGGVIAPVTVFPQIVQRIIGIIPLTHITQAARAFSDHCAAWQTESTVALIVGVIWFIVGLLVWQVSVYLQRKRGTLTNLGI</sequence>
<accession>A0A4R0QNY7</accession>
<dbReference type="Pfam" id="PF01061">
    <property type="entry name" value="ABC2_membrane"/>
    <property type="match status" value="1"/>
</dbReference>
<feature type="transmembrane region" description="Helical" evidence="6">
    <location>
        <begin position="107"/>
        <end position="137"/>
    </location>
</feature>
<protein>
    <recommendedName>
        <fullName evidence="6">Transport permease protein</fullName>
    </recommendedName>
</protein>
<feature type="domain" description="ABC transmembrane type-2" evidence="7">
    <location>
        <begin position="26"/>
        <end position="256"/>
    </location>
</feature>
<dbReference type="PROSITE" id="PS51012">
    <property type="entry name" value="ABC_TM2"/>
    <property type="match status" value="1"/>
</dbReference>
<feature type="transmembrane region" description="Helical" evidence="6">
    <location>
        <begin position="149"/>
        <end position="174"/>
    </location>
</feature>
<keyword evidence="2 6" id="KW-0812">Transmembrane</keyword>
<evidence type="ECO:0000256" key="3">
    <source>
        <dbReference type="ARBA" id="ARBA00022989"/>
    </source>
</evidence>
<gene>
    <name evidence="8" type="ORF">EJ419_06530</name>
</gene>
<dbReference type="InterPro" id="IPR051784">
    <property type="entry name" value="Nod_factor_ABC_transporter"/>
</dbReference>
<comment type="subcellular location">
    <subcellularLocation>
        <location evidence="6">Cell membrane</location>
        <topology evidence="6">Multi-pass membrane protein</topology>
    </subcellularLocation>
    <subcellularLocation>
        <location evidence="1">Membrane</location>
        <topology evidence="1">Multi-pass membrane protein</topology>
    </subcellularLocation>
</comment>
<dbReference type="InterPro" id="IPR000412">
    <property type="entry name" value="ABC_2_transport"/>
</dbReference>
<dbReference type="PANTHER" id="PTHR43229">
    <property type="entry name" value="NODULATION PROTEIN J"/>
    <property type="match status" value="1"/>
</dbReference>
<dbReference type="InterPro" id="IPR047817">
    <property type="entry name" value="ABC2_TM_bact-type"/>
</dbReference>
<keyword evidence="5" id="KW-0046">Antibiotic resistance</keyword>
<dbReference type="EMBL" id="RXLP01000025">
    <property type="protein sequence ID" value="TCD53904.1"/>
    <property type="molecule type" value="Genomic_DNA"/>
</dbReference>
<dbReference type="Proteomes" id="UP000291289">
    <property type="component" value="Unassembled WGS sequence"/>
</dbReference>
<evidence type="ECO:0000256" key="4">
    <source>
        <dbReference type="ARBA" id="ARBA00023136"/>
    </source>
</evidence>
<name>A0A4R0QNY7_9BIFI</name>
<dbReference type="GO" id="GO:0043190">
    <property type="term" value="C:ATP-binding cassette (ABC) transporter complex"/>
    <property type="evidence" value="ECO:0007669"/>
    <property type="project" value="InterPro"/>
</dbReference>
<evidence type="ECO:0000256" key="2">
    <source>
        <dbReference type="ARBA" id="ARBA00022692"/>
    </source>
</evidence>
<evidence type="ECO:0000259" key="7">
    <source>
        <dbReference type="PROSITE" id="PS51012"/>
    </source>
</evidence>
<keyword evidence="3 6" id="KW-1133">Transmembrane helix</keyword>
<comment type="similarity">
    <text evidence="6">Belongs to the ABC-2 integral membrane protein family.</text>
</comment>
<proteinExistence type="inferred from homology"/>
<feature type="transmembrane region" description="Helical" evidence="6">
    <location>
        <begin position="180"/>
        <end position="201"/>
    </location>
</feature>
<keyword evidence="4 6" id="KW-0472">Membrane</keyword>
<keyword evidence="6" id="KW-0813">Transport</keyword>
<dbReference type="GO" id="GO:0046677">
    <property type="term" value="P:response to antibiotic"/>
    <property type="evidence" value="ECO:0007669"/>
    <property type="project" value="UniProtKB-KW"/>
</dbReference>
<evidence type="ECO:0000256" key="6">
    <source>
        <dbReference type="RuleBase" id="RU361157"/>
    </source>
</evidence>
<organism evidence="8 9">
    <name type="scientific">Alloscardovia theropitheci</name>
    <dbReference type="NCBI Taxonomy" id="2496842"/>
    <lineage>
        <taxon>Bacteria</taxon>
        <taxon>Bacillati</taxon>
        <taxon>Actinomycetota</taxon>
        <taxon>Actinomycetes</taxon>
        <taxon>Bifidobacteriales</taxon>
        <taxon>Bifidobacteriaceae</taxon>
        <taxon>Alloscardovia</taxon>
    </lineage>
</organism>
<dbReference type="AlphaFoldDB" id="A0A4R0QNY7"/>